<dbReference type="RefSeq" id="WP_256616967.1">
    <property type="nucleotide sequence ID" value="NZ_JANIBK010000177.1"/>
</dbReference>
<dbReference type="Pfam" id="PF02604">
    <property type="entry name" value="PhdYeFM_antitox"/>
    <property type="match status" value="1"/>
</dbReference>
<evidence type="ECO:0000256" key="1">
    <source>
        <dbReference type="ARBA" id="ARBA00009981"/>
    </source>
</evidence>
<organism evidence="3 4">
    <name type="scientific">Methylomonas rivi</name>
    <dbReference type="NCBI Taxonomy" id="2952226"/>
    <lineage>
        <taxon>Bacteria</taxon>
        <taxon>Pseudomonadati</taxon>
        <taxon>Pseudomonadota</taxon>
        <taxon>Gammaproteobacteria</taxon>
        <taxon>Methylococcales</taxon>
        <taxon>Methylococcaceae</taxon>
        <taxon>Methylomonas</taxon>
    </lineage>
</organism>
<evidence type="ECO:0000313" key="4">
    <source>
        <dbReference type="Proteomes" id="UP001524586"/>
    </source>
</evidence>
<keyword evidence="4" id="KW-1185">Reference proteome</keyword>
<name>A0ABT1U9J8_9GAMM</name>
<dbReference type="Proteomes" id="UP001524586">
    <property type="component" value="Unassembled WGS sequence"/>
</dbReference>
<evidence type="ECO:0000256" key="2">
    <source>
        <dbReference type="RuleBase" id="RU362080"/>
    </source>
</evidence>
<comment type="similarity">
    <text evidence="1 2">Belongs to the phD/YefM antitoxin family.</text>
</comment>
<protein>
    <recommendedName>
        <fullName evidence="2">Antitoxin</fullName>
    </recommendedName>
</protein>
<dbReference type="InterPro" id="IPR036165">
    <property type="entry name" value="YefM-like_sf"/>
</dbReference>
<dbReference type="EMBL" id="JANIBK010000177">
    <property type="protein sequence ID" value="MCQ8130544.1"/>
    <property type="molecule type" value="Genomic_DNA"/>
</dbReference>
<dbReference type="SUPFAM" id="SSF143120">
    <property type="entry name" value="YefM-like"/>
    <property type="match status" value="1"/>
</dbReference>
<accession>A0ABT1U9J8</accession>
<proteinExistence type="inferred from homology"/>
<dbReference type="InterPro" id="IPR006442">
    <property type="entry name" value="Antitoxin_Phd/YefM"/>
</dbReference>
<reference evidence="3 4" key="1">
    <citation type="submission" date="2022-07" db="EMBL/GenBank/DDBJ databases">
        <title>Methylomonas rivi sp. nov., Methylomonas rosea sp. nov., Methylomonas aureus sp. nov. and Methylomonas subterranea sp. nov., four novel methanotrophs isolated from a freshwater creek and the deep terrestrial subsurface.</title>
        <authorList>
            <person name="Abin C."/>
            <person name="Sankaranarayanan K."/>
            <person name="Garner C."/>
            <person name="Sindelar R."/>
            <person name="Kotary K."/>
            <person name="Garner R."/>
            <person name="Barclay S."/>
            <person name="Lawson P."/>
            <person name="Krumholz L."/>
        </authorList>
    </citation>
    <scope>NUCLEOTIDE SEQUENCE [LARGE SCALE GENOMIC DNA]</scope>
    <source>
        <strain evidence="3 4">WSC-6</strain>
    </source>
</reference>
<gene>
    <name evidence="3" type="ORF">NP596_18940</name>
</gene>
<comment type="function">
    <text evidence="2">Antitoxin component of a type II toxin-antitoxin (TA) system.</text>
</comment>
<comment type="caution">
    <text evidence="3">The sequence shown here is derived from an EMBL/GenBank/DDBJ whole genome shotgun (WGS) entry which is preliminary data.</text>
</comment>
<sequence>MKTSTIADAKNNLSQLIAQLDGNEPIQLTRYGKAVAVILSQAYYQKLIQPNKKLYQAIMNWREQRDGRINIGFNDAELDELRDKDSCRDFSWAE</sequence>
<dbReference type="Gene3D" id="3.40.1620.10">
    <property type="entry name" value="YefM-like domain"/>
    <property type="match status" value="1"/>
</dbReference>
<evidence type="ECO:0000313" key="3">
    <source>
        <dbReference type="EMBL" id="MCQ8130544.1"/>
    </source>
</evidence>